<dbReference type="GO" id="GO:0050570">
    <property type="term" value="F:4-hydroxythreonine-4-phosphate dehydrogenase activity"/>
    <property type="evidence" value="ECO:0007669"/>
    <property type="project" value="UniProtKB-EC"/>
</dbReference>
<dbReference type="GO" id="GO:0051287">
    <property type="term" value="F:NAD binding"/>
    <property type="evidence" value="ECO:0007669"/>
    <property type="project" value="InterPro"/>
</dbReference>
<keyword evidence="1" id="KW-0479">Metal-binding</keyword>
<dbReference type="GO" id="GO:0046872">
    <property type="term" value="F:metal ion binding"/>
    <property type="evidence" value="ECO:0007669"/>
    <property type="project" value="UniProtKB-KW"/>
</dbReference>
<proteinExistence type="predicted"/>
<reference evidence="4" key="1">
    <citation type="submission" date="2020-10" db="EMBL/GenBank/DDBJ databases">
        <authorList>
            <person name="Gilroy R."/>
        </authorList>
    </citation>
    <scope>NUCLEOTIDE SEQUENCE</scope>
    <source>
        <strain evidence="4">15467</strain>
    </source>
</reference>
<gene>
    <name evidence="4" type="primary">pdxA</name>
    <name evidence="4" type="ORF">IAC68_04650</name>
</gene>
<dbReference type="PANTHER" id="PTHR30004:SF6">
    <property type="entry name" value="D-THREONATE 4-PHOSPHATE DEHYDROGENASE"/>
    <property type="match status" value="1"/>
</dbReference>
<dbReference type="NCBIfam" id="TIGR00557">
    <property type="entry name" value="pdxA"/>
    <property type="match status" value="1"/>
</dbReference>
<dbReference type="EC" id="1.1.1.262" evidence="4"/>
<name>A0A9D9DKA3_9BACT</name>
<organism evidence="4 5">
    <name type="scientific">Candidatus Egerieousia excrementavium</name>
    <dbReference type="NCBI Taxonomy" id="2840778"/>
    <lineage>
        <taxon>Bacteria</taxon>
        <taxon>Pseudomonadati</taxon>
        <taxon>Bacteroidota</taxon>
        <taxon>Bacteroidia</taxon>
        <taxon>Bacteroidales</taxon>
        <taxon>Candidatus Egerieousia</taxon>
    </lineage>
</organism>
<protein>
    <submittedName>
        <fullName evidence="4">4-hydroxythreonine-4-phosphate dehydrogenase PdxA</fullName>
        <ecNumber evidence="4">1.1.1.262</ecNumber>
    </submittedName>
</protein>
<evidence type="ECO:0000256" key="2">
    <source>
        <dbReference type="ARBA" id="ARBA00023002"/>
    </source>
</evidence>
<keyword evidence="3" id="KW-0520">NAD</keyword>
<evidence type="ECO:0000313" key="4">
    <source>
        <dbReference type="EMBL" id="MBO8429204.1"/>
    </source>
</evidence>
<dbReference type="InterPro" id="IPR005255">
    <property type="entry name" value="PdxA_fam"/>
</dbReference>
<sequence>MSKIVVGITQGDTNGIGYEVIIKTLSDARVLEMCTPVVYGSSKAFGFYRKQIPETENINTNVVASARDAHPKRVNIVNCVDDNAQISPGHLTKSGSQAAITALKCAVGEMKKGYIDVLVTAPFNKRAVSDETFRFPGHTEYLVSEFGAKDGLMFLCSDKMRVGVATNHLAISKVSAAITEERILSKLRLMNESLKRDFGVVKPKLAVLGLNPHSGDRGLLGDEEIKVIIPAIEKANKENILAFGPFSPDGFFSINMQYRFDAVLAMYHDQGLIPFKSLAFDSGVNYTAGLPIVRTSPDHGTAFDLAGENKANPQSMLSAIYMAVDIYRNRKRYDQMNADPVKEETEA</sequence>
<evidence type="ECO:0000256" key="1">
    <source>
        <dbReference type="ARBA" id="ARBA00022723"/>
    </source>
</evidence>
<evidence type="ECO:0000313" key="5">
    <source>
        <dbReference type="Proteomes" id="UP000823635"/>
    </source>
</evidence>
<comment type="caution">
    <text evidence="4">The sequence shown here is derived from an EMBL/GenBank/DDBJ whole genome shotgun (WGS) entry which is preliminary data.</text>
</comment>
<dbReference type="Proteomes" id="UP000823635">
    <property type="component" value="Unassembled WGS sequence"/>
</dbReference>
<dbReference type="EMBL" id="JADINB010000103">
    <property type="protein sequence ID" value="MBO8429204.1"/>
    <property type="molecule type" value="Genomic_DNA"/>
</dbReference>
<keyword evidence="2 4" id="KW-0560">Oxidoreductase</keyword>
<dbReference type="AlphaFoldDB" id="A0A9D9DKA3"/>
<dbReference type="Gene3D" id="3.40.718.10">
    <property type="entry name" value="Isopropylmalate Dehydrogenase"/>
    <property type="match status" value="1"/>
</dbReference>
<dbReference type="SUPFAM" id="SSF53659">
    <property type="entry name" value="Isocitrate/Isopropylmalate dehydrogenase-like"/>
    <property type="match status" value="1"/>
</dbReference>
<evidence type="ECO:0000256" key="3">
    <source>
        <dbReference type="ARBA" id="ARBA00023027"/>
    </source>
</evidence>
<dbReference type="Pfam" id="PF04166">
    <property type="entry name" value="PdxA"/>
    <property type="match status" value="1"/>
</dbReference>
<accession>A0A9D9DKA3</accession>
<reference evidence="4" key="2">
    <citation type="journal article" date="2021" name="PeerJ">
        <title>Extensive microbial diversity within the chicken gut microbiome revealed by metagenomics and culture.</title>
        <authorList>
            <person name="Gilroy R."/>
            <person name="Ravi A."/>
            <person name="Getino M."/>
            <person name="Pursley I."/>
            <person name="Horton D.L."/>
            <person name="Alikhan N.F."/>
            <person name="Baker D."/>
            <person name="Gharbi K."/>
            <person name="Hall N."/>
            <person name="Watson M."/>
            <person name="Adriaenssens E.M."/>
            <person name="Foster-Nyarko E."/>
            <person name="Jarju S."/>
            <person name="Secka A."/>
            <person name="Antonio M."/>
            <person name="Oren A."/>
            <person name="Chaudhuri R.R."/>
            <person name="La Ragione R."/>
            <person name="Hildebrand F."/>
            <person name="Pallen M.J."/>
        </authorList>
    </citation>
    <scope>NUCLEOTIDE SEQUENCE</scope>
    <source>
        <strain evidence="4">15467</strain>
    </source>
</reference>
<dbReference type="PANTHER" id="PTHR30004">
    <property type="entry name" value="4-HYDROXYTHREONINE-4-PHOSPHATE DEHYDROGENASE"/>
    <property type="match status" value="1"/>
</dbReference>